<evidence type="ECO:0000313" key="7">
    <source>
        <dbReference type="Proteomes" id="UP000316968"/>
    </source>
</evidence>
<dbReference type="GO" id="GO:0005524">
    <property type="term" value="F:ATP binding"/>
    <property type="evidence" value="ECO:0007669"/>
    <property type="project" value="UniProtKB-KW"/>
</dbReference>
<protein>
    <submittedName>
        <fullName evidence="6">ABC transporter ATP-binding protein</fullName>
    </submittedName>
</protein>
<name>A0A4Y6UWP6_SACBS</name>
<reference evidence="6 7" key="1">
    <citation type="submission" date="2019-06" db="EMBL/GenBank/DDBJ databases">
        <title>Saccharibacillus brassicae sp. nov., an endophytic bacterium isolated from Chinese cabbage seeds (Brassica pekinensis).</title>
        <authorList>
            <person name="Jiang L."/>
            <person name="Lee J."/>
            <person name="Kim S.W."/>
        </authorList>
    </citation>
    <scope>NUCLEOTIDE SEQUENCE [LARGE SCALE GENOMIC DNA]</scope>
    <source>
        <strain evidence="7">KCTC 43072 / ATSA2</strain>
    </source>
</reference>
<dbReference type="InterPro" id="IPR027417">
    <property type="entry name" value="P-loop_NTPase"/>
</dbReference>
<dbReference type="KEGG" id="saca:FFV09_09300"/>
<dbReference type="PROSITE" id="PS50893">
    <property type="entry name" value="ABC_TRANSPORTER_2"/>
    <property type="match status" value="1"/>
</dbReference>
<dbReference type="SMART" id="SM00382">
    <property type="entry name" value="AAA"/>
    <property type="match status" value="1"/>
</dbReference>
<evidence type="ECO:0000256" key="2">
    <source>
        <dbReference type="ARBA" id="ARBA00022741"/>
    </source>
</evidence>
<dbReference type="GO" id="GO:0016887">
    <property type="term" value="F:ATP hydrolysis activity"/>
    <property type="evidence" value="ECO:0007669"/>
    <property type="project" value="InterPro"/>
</dbReference>
<dbReference type="Pfam" id="PF00005">
    <property type="entry name" value="ABC_tran"/>
    <property type="match status" value="1"/>
</dbReference>
<keyword evidence="7" id="KW-1185">Reference proteome</keyword>
<proteinExistence type="predicted"/>
<dbReference type="InterPro" id="IPR003593">
    <property type="entry name" value="AAA+_ATPase"/>
</dbReference>
<evidence type="ECO:0000256" key="3">
    <source>
        <dbReference type="ARBA" id="ARBA00022840"/>
    </source>
</evidence>
<gene>
    <name evidence="6" type="ORF">FFV09_09300</name>
</gene>
<accession>A0A4Y6UWP6</accession>
<dbReference type="InterPro" id="IPR017871">
    <property type="entry name" value="ABC_transporter-like_CS"/>
</dbReference>
<keyword evidence="1" id="KW-0813">Transport</keyword>
<feature type="region of interest" description="Disordered" evidence="4">
    <location>
        <begin position="1"/>
        <end position="50"/>
    </location>
</feature>
<feature type="domain" description="ABC transporter" evidence="5">
    <location>
        <begin position="55"/>
        <end position="295"/>
    </location>
</feature>
<sequence>MEDEQALGGYSRQAEDPAAGRHAAGSEPGRKAFDREKRSPRSNAPAADALGGGGFAARGLRVDYGGVPVLGPLDLDLPEPGIYTVLGLSGSGKSTLLRAAAGLLPGFGGRLALGSRPLGGGRAAGAAGSEGPAVRVGFVPQDYGLLPWQTALANVRTALRIARPAEPRAQREEAALRWLGLMGLGGLERRYPRALSGGQQQRVAIARAFAVRPDLLLLDEPFSALDAATREGLQRLLLGSWLAQPSTMLFVTHDVEEAVLLGRKIVLLAAAKRPAPASSGTAAGTSGAAPASVSAGASPAGVRVIDNEAICSLPFDSRRDDDRFYAQVRTLRRMLGDGAVSAP</sequence>
<evidence type="ECO:0000256" key="1">
    <source>
        <dbReference type="ARBA" id="ARBA00022448"/>
    </source>
</evidence>
<dbReference type="Gene3D" id="3.40.50.300">
    <property type="entry name" value="P-loop containing nucleotide triphosphate hydrolases"/>
    <property type="match status" value="1"/>
</dbReference>
<dbReference type="OrthoDB" id="9802264at2"/>
<keyword evidence="3 6" id="KW-0067">ATP-binding</keyword>
<dbReference type="AlphaFoldDB" id="A0A4Y6UWP6"/>
<dbReference type="PROSITE" id="PS00211">
    <property type="entry name" value="ABC_TRANSPORTER_1"/>
    <property type="match status" value="1"/>
</dbReference>
<dbReference type="RefSeq" id="WP_141447577.1">
    <property type="nucleotide sequence ID" value="NZ_CP041217.1"/>
</dbReference>
<feature type="compositionally biased region" description="Basic and acidic residues" evidence="4">
    <location>
        <begin position="28"/>
        <end position="39"/>
    </location>
</feature>
<evidence type="ECO:0000313" key="6">
    <source>
        <dbReference type="EMBL" id="QDH21030.1"/>
    </source>
</evidence>
<dbReference type="InterPro" id="IPR050166">
    <property type="entry name" value="ABC_transporter_ATP-bind"/>
</dbReference>
<organism evidence="6 7">
    <name type="scientific">Saccharibacillus brassicae</name>
    <dbReference type="NCBI Taxonomy" id="2583377"/>
    <lineage>
        <taxon>Bacteria</taxon>
        <taxon>Bacillati</taxon>
        <taxon>Bacillota</taxon>
        <taxon>Bacilli</taxon>
        <taxon>Bacillales</taxon>
        <taxon>Paenibacillaceae</taxon>
        <taxon>Saccharibacillus</taxon>
    </lineage>
</organism>
<dbReference type="SUPFAM" id="SSF52540">
    <property type="entry name" value="P-loop containing nucleoside triphosphate hydrolases"/>
    <property type="match status" value="1"/>
</dbReference>
<keyword evidence="2" id="KW-0547">Nucleotide-binding</keyword>
<dbReference type="PANTHER" id="PTHR42788">
    <property type="entry name" value="TAURINE IMPORT ATP-BINDING PROTEIN-RELATED"/>
    <property type="match status" value="1"/>
</dbReference>
<dbReference type="EMBL" id="CP041217">
    <property type="protein sequence ID" value="QDH21030.1"/>
    <property type="molecule type" value="Genomic_DNA"/>
</dbReference>
<dbReference type="InterPro" id="IPR003439">
    <property type="entry name" value="ABC_transporter-like_ATP-bd"/>
</dbReference>
<dbReference type="PANTHER" id="PTHR42788:SF13">
    <property type="entry name" value="ALIPHATIC SULFONATES IMPORT ATP-BINDING PROTEIN SSUB"/>
    <property type="match status" value="1"/>
</dbReference>
<evidence type="ECO:0000259" key="5">
    <source>
        <dbReference type="PROSITE" id="PS50893"/>
    </source>
</evidence>
<dbReference type="Proteomes" id="UP000316968">
    <property type="component" value="Chromosome"/>
</dbReference>
<evidence type="ECO:0000256" key="4">
    <source>
        <dbReference type="SAM" id="MobiDB-lite"/>
    </source>
</evidence>